<keyword evidence="1" id="KW-1133">Transmembrane helix</keyword>
<comment type="caution">
    <text evidence="3">The sequence shown here is derived from an EMBL/GenBank/DDBJ whole genome shotgun (WGS) entry which is preliminary data.</text>
</comment>
<protein>
    <submittedName>
        <fullName evidence="3">Uncharacterized protein</fullName>
    </submittedName>
</protein>
<dbReference type="AlphaFoldDB" id="A0A1F7V6Z9"/>
<feature type="chain" id="PRO_5009533210" evidence="2">
    <location>
        <begin position="23"/>
        <end position="219"/>
    </location>
</feature>
<feature type="transmembrane region" description="Helical" evidence="1">
    <location>
        <begin position="77"/>
        <end position="100"/>
    </location>
</feature>
<proteinExistence type="predicted"/>
<accession>A0A1F7V6Z9</accession>
<name>A0A1F7V6Z9_9BACT</name>
<keyword evidence="1" id="KW-0812">Transmembrane</keyword>
<dbReference type="EMBL" id="MGEQ01000010">
    <property type="protein sequence ID" value="OGL86346.1"/>
    <property type="molecule type" value="Genomic_DNA"/>
</dbReference>
<keyword evidence="1" id="KW-0472">Membrane</keyword>
<evidence type="ECO:0000256" key="1">
    <source>
        <dbReference type="SAM" id="Phobius"/>
    </source>
</evidence>
<evidence type="ECO:0000256" key="2">
    <source>
        <dbReference type="SAM" id="SignalP"/>
    </source>
</evidence>
<reference evidence="3 4" key="1">
    <citation type="journal article" date="2016" name="Nat. Commun.">
        <title>Thousands of microbial genomes shed light on interconnected biogeochemical processes in an aquifer system.</title>
        <authorList>
            <person name="Anantharaman K."/>
            <person name="Brown C.T."/>
            <person name="Hug L.A."/>
            <person name="Sharon I."/>
            <person name="Castelle C.J."/>
            <person name="Probst A.J."/>
            <person name="Thomas B.C."/>
            <person name="Singh A."/>
            <person name="Wilkins M.J."/>
            <person name="Karaoz U."/>
            <person name="Brodie E.L."/>
            <person name="Williams K.H."/>
            <person name="Hubbard S.S."/>
            <person name="Banfield J.F."/>
        </authorList>
    </citation>
    <scope>NUCLEOTIDE SEQUENCE [LARGE SCALE GENOMIC DNA]</scope>
</reference>
<keyword evidence="2" id="KW-0732">Signal</keyword>
<feature type="transmembrane region" description="Helical" evidence="1">
    <location>
        <begin position="112"/>
        <end position="131"/>
    </location>
</feature>
<gene>
    <name evidence="3" type="ORF">A3I41_02190</name>
</gene>
<dbReference type="InterPro" id="IPR043993">
    <property type="entry name" value="T4SS_pilin"/>
</dbReference>
<feature type="signal peptide" evidence="2">
    <location>
        <begin position="1"/>
        <end position="22"/>
    </location>
</feature>
<evidence type="ECO:0000313" key="3">
    <source>
        <dbReference type="EMBL" id="OGL86346.1"/>
    </source>
</evidence>
<evidence type="ECO:0000313" key="4">
    <source>
        <dbReference type="Proteomes" id="UP000176593"/>
    </source>
</evidence>
<dbReference type="Pfam" id="PF18895">
    <property type="entry name" value="T4SS_pilin"/>
    <property type="match status" value="1"/>
</dbReference>
<sequence length="219" mass="22939">MKKLATIFLTLVLLIAPSMSFAAYVSENCPGDPLSTTVLCPKESVGWFMQGITNACGNAGNCTLNDLMTVVANVGNFVLRIIGAVVLFMYVLGGFWYLVSHGDPKLVEKGKTALKVSTTGLVIVMFAYLGVTTLKKYITNQASTGLGGVTYVASCSASTEGQACALNKKCAGGTCIELCTVDYSGTYSCVEKNVVDASKLSSCVPNKCSSSVDTLCCPP</sequence>
<organism evidence="3 4">
    <name type="scientific">Candidatus Uhrbacteria bacterium RIFCSPLOWO2_02_FULL_48_18</name>
    <dbReference type="NCBI Taxonomy" id="1802408"/>
    <lineage>
        <taxon>Bacteria</taxon>
        <taxon>Candidatus Uhriibacteriota</taxon>
    </lineage>
</organism>
<dbReference type="Proteomes" id="UP000176593">
    <property type="component" value="Unassembled WGS sequence"/>
</dbReference>